<dbReference type="GO" id="GO:0000287">
    <property type="term" value="F:magnesium ion binding"/>
    <property type="evidence" value="ECO:0007669"/>
    <property type="project" value="UniProtKB-UniRule"/>
</dbReference>
<dbReference type="CDD" id="cd09873">
    <property type="entry name" value="PIN_Pae0151-like"/>
    <property type="match status" value="1"/>
</dbReference>
<evidence type="ECO:0000256" key="2">
    <source>
        <dbReference type="ARBA" id="ARBA00022722"/>
    </source>
</evidence>
<feature type="binding site" evidence="6">
    <location>
        <position position="7"/>
    </location>
    <ligand>
        <name>Mg(2+)</name>
        <dbReference type="ChEBI" id="CHEBI:18420"/>
    </ligand>
</feature>
<evidence type="ECO:0000259" key="7">
    <source>
        <dbReference type="Pfam" id="PF01850"/>
    </source>
</evidence>
<dbReference type="InterPro" id="IPR044153">
    <property type="entry name" value="PIN_Pae0151-like"/>
</dbReference>
<proteinExistence type="inferred from homology"/>
<keyword evidence="2 6" id="KW-0540">Nuclease</keyword>
<reference evidence="8" key="1">
    <citation type="submission" date="2024-07" db="EMBL/GenBank/DDBJ databases">
        <authorList>
            <person name="Yu S.T."/>
        </authorList>
    </citation>
    <scope>NUCLEOTIDE SEQUENCE</scope>
    <source>
        <strain evidence="8">R02</strain>
    </source>
</reference>
<keyword evidence="5 6" id="KW-0460">Magnesium</keyword>
<keyword evidence="1 6" id="KW-1277">Toxin-antitoxin system</keyword>
<dbReference type="PANTHER" id="PTHR35901:SF1">
    <property type="entry name" value="EXONUCLEASE VAPC9"/>
    <property type="match status" value="1"/>
</dbReference>
<dbReference type="Pfam" id="PF01850">
    <property type="entry name" value="PIN"/>
    <property type="match status" value="1"/>
</dbReference>
<evidence type="ECO:0000313" key="8">
    <source>
        <dbReference type="EMBL" id="XDP94719.1"/>
    </source>
</evidence>
<dbReference type="InterPro" id="IPR029060">
    <property type="entry name" value="PIN-like_dom_sf"/>
</dbReference>
<dbReference type="InterPro" id="IPR002716">
    <property type="entry name" value="PIN_dom"/>
</dbReference>
<dbReference type="EC" id="3.1.-.-" evidence="6"/>
<keyword evidence="6" id="KW-0800">Toxin</keyword>
<dbReference type="AlphaFoldDB" id="A0AB39LM37"/>
<sequence>MSVLVFDTSAVVEFLVGGDALADRVRDYTRGRRLAAPHAVDLETASVLRGLVRGGKLPESEAERALDLLRRMQLRRYDHAPLLPRIWQLRHNMWPYDASYAALAEALDAELVTVDAKFAGIQQLRCQVTNLRLG</sequence>
<evidence type="ECO:0000256" key="5">
    <source>
        <dbReference type="ARBA" id="ARBA00022842"/>
    </source>
</evidence>
<dbReference type="EMBL" id="CP163429">
    <property type="protein sequence ID" value="XDP94719.1"/>
    <property type="molecule type" value="Genomic_DNA"/>
</dbReference>
<evidence type="ECO:0000256" key="3">
    <source>
        <dbReference type="ARBA" id="ARBA00022723"/>
    </source>
</evidence>
<evidence type="ECO:0000256" key="4">
    <source>
        <dbReference type="ARBA" id="ARBA00022801"/>
    </source>
</evidence>
<name>A0AB39LM37_9ACTN</name>
<feature type="domain" description="PIN" evidence="7">
    <location>
        <begin position="5"/>
        <end position="120"/>
    </location>
</feature>
<comment type="function">
    <text evidence="6">Toxic component of a toxin-antitoxin (TA) system. An RNase.</text>
</comment>
<comment type="similarity">
    <text evidence="6">Belongs to the PINc/VapC protein family.</text>
</comment>
<evidence type="ECO:0000256" key="6">
    <source>
        <dbReference type="HAMAP-Rule" id="MF_00265"/>
    </source>
</evidence>
<dbReference type="GO" id="GO:0004540">
    <property type="term" value="F:RNA nuclease activity"/>
    <property type="evidence" value="ECO:0007669"/>
    <property type="project" value="InterPro"/>
</dbReference>
<keyword evidence="4 6" id="KW-0378">Hydrolase</keyword>
<feature type="binding site" evidence="6">
    <location>
        <position position="97"/>
    </location>
    <ligand>
        <name>Mg(2+)</name>
        <dbReference type="ChEBI" id="CHEBI:18420"/>
    </ligand>
</feature>
<evidence type="ECO:0000256" key="1">
    <source>
        <dbReference type="ARBA" id="ARBA00022649"/>
    </source>
</evidence>
<dbReference type="HAMAP" id="MF_00265">
    <property type="entry name" value="VapC_Nob1"/>
    <property type="match status" value="1"/>
</dbReference>
<organism evidence="8">
    <name type="scientific">Streptomyces sp. R02</name>
    <dbReference type="NCBI Taxonomy" id="3238623"/>
    <lineage>
        <taxon>Bacteria</taxon>
        <taxon>Bacillati</taxon>
        <taxon>Actinomycetota</taxon>
        <taxon>Actinomycetes</taxon>
        <taxon>Kitasatosporales</taxon>
        <taxon>Streptomycetaceae</taxon>
        <taxon>Streptomyces</taxon>
    </lineage>
</organism>
<accession>A0AB39LM37</accession>
<keyword evidence="3 6" id="KW-0479">Metal-binding</keyword>
<protein>
    <recommendedName>
        <fullName evidence="6">Ribonuclease VapC</fullName>
        <shortName evidence="6">RNase VapC</shortName>
        <ecNumber evidence="6">3.1.-.-</ecNumber>
    </recommendedName>
    <alternativeName>
        <fullName evidence="6">Toxin VapC</fullName>
    </alternativeName>
</protein>
<dbReference type="PANTHER" id="PTHR35901">
    <property type="entry name" value="RIBONUCLEASE VAPC3"/>
    <property type="match status" value="1"/>
</dbReference>
<gene>
    <name evidence="6" type="primary">vapC</name>
    <name evidence="8" type="ORF">AB5J57_14795</name>
</gene>
<comment type="cofactor">
    <cofactor evidence="6">
        <name>Mg(2+)</name>
        <dbReference type="ChEBI" id="CHEBI:18420"/>
    </cofactor>
</comment>
<dbReference type="Gene3D" id="3.40.50.1010">
    <property type="entry name" value="5'-nuclease"/>
    <property type="match status" value="1"/>
</dbReference>
<dbReference type="GO" id="GO:0016787">
    <property type="term" value="F:hydrolase activity"/>
    <property type="evidence" value="ECO:0007669"/>
    <property type="project" value="UniProtKB-KW"/>
</dbReference>
<dbReference type="InterPro" id="IPR022907">
    <property type="entry name" value="VapC_family"/>
</dbReference>
<dbReference type="SUPFAM" id="SSF88723">
    <property type="entry name" value="PIN domain-like"/>
    <property type="match status" value="1"/>
</dbReference>
<dbReference type="InterPro" id="IPR051619">
    <property type="entry name" value="TypeII_TA_RNase_PINc/VapC"/>
</dbReference>
<dbReference type="GO" id="GO:0090729">
    <property type="term" value="F:toxin activity"/>
    <property type="evidence" value="ECO:0007669"/>
    <property type="project" value="UniProtKB-KW"/>
</dbReference>
<dbReference type="RefSeq" id="WP_369156465.1">
    <property type="nucleotide sequence ID" value="NZ_CP163429.1"/>
</dbReference>